<reference evidence="12" key="1">
    <citation type="submission" date="2016-06" db="UniProtKB">
        <authorList>
            <consortium name="WormBaseParasite"/>
        </authorList>
    </citation>
    <scope>IDENTIFICATION</scope>
</reference>
<dbReference type="Gene3D" id="2.40.10.10">
    <property type="entry name" value="Trypsin-like serine proteases"/>
    <property type="match status" value="1"/>
</dbReference>
<evidence type="ECO:0000256" key="8">
    <source>
        <dbReference type="ARBA" id="ARBA00023180"/>
    </source>
</evidence>
<evidence type="ECO:0000256" key="1">
    <source>
        <dbReference type="ARBA" id="ARBA00004613"/>
    </source>
</evidence>
<keyword evidence="2" id="KW-0964">Secreted</keyword>
<evidence type="ECO:0000256" key="2">
    <source>
        <dbReference type="ARBA" id="ARBA00022525"/>
    </source>
</evidence>
<dbReference type="AlphaFoldDB" id="A0A183IX18"/>
<evidence type="ECO:0000313" key="12">
    <source>
        <dbReference type="WBParaSite" id="SBAD_0000846601-mRNA-1"/>
    </source>
</evidence>
<dbReference type="PANTHER" id="PTHR24264">
    <property type="entry name" value="TRYPSIN-RELATED"/>
    <property type="match status" value="1"/>
</dbReference>
<evidence type="ECO:0000256" key="7">
    <source>
        <dbReference type="ARBA" id="ARBA00023157"/>
    </source>
</evidence>
<proteinExistence type="predicted"/>
<comment type="subcellular location">
    <subcellularLocation>
        <location evidence="1">Secreted</location>
    </subcellularLocation>
</comment>
<keyword evidence="4" id="KW-0732">Signal</keyword>
<dbReference type="OrthoDB" id="5912168at2759"/>
<keyword evidence="6" id="KW-0720">Serine protease</keyword>
<evidence type="ECO:0000256" key="4">
    <source>
        <dbReference type="ARBA" id="ARBA00022729"/>
    </source>
</evidence>
<dbReference type="EMBL" id="UZAM01011324">
    <property type="protein sequence ID" value="VDP15598.1"/>
    <property type="molecule type" value="Genomic_DNA"/>
</dbReference>
<dbReference type="WBParaSite" id="SBAD_0000846601-mRNA-1">
    <property type="protein sequence ID" value="SBAD_0000846601-mRNA-1"/>
    <property type="gene ID" value="SBAD_0000846601"/>
</dbReference>
<evidence type="ECO:0000313" key="11">
    <source>
        <dbReference type="Proteomes" id="UP000270296"/>
    </source>
</evidence>
<evidence type="ECO:0000313" key="10">
    <source>
        <dbReference type="EMBL" id="VDP15598.1"/>
    </source>
</evidence>
<dbReference type="FunFam" id="2.40.10.10:FF:000054">
    <property type="entry name" value="Complement C1r subcomponent"/>
    <property type="match status" value="1"/>
</dbReference>
<organism evidence="12">
    <name type="scientific">Soboliphyme baturini</name>
    <dbReference type="NCBI Taxonomy" id="241478"/>
    <lineage>
        <taxon>Eukaryota</taxon>
        <taxon>Metazoa</taxon>
        <taxon>Ecdysozoa</taxon>
        <taxon>Nematoda</taxon>
        <taxon>Enoplea</taxon>
        <taxon>Dorylaimia</taxon>
        <taxon>Dioctophymatida</taxon>
        <taxon>Dioctophymatoidea</taxon>
        <taxon>Soboliphymatidae</taxon>
        <taxon>Soboliphyme</taxon>
    </lineage>
</organism>
<keyword evidence="8" id="KW-0325">Glycoprotein</keyword>
<dbReference type="GO" id="GO:0004252">
    <property type="term" value="F:serine-type endopeptidase activity"/>
    <property type="evidence" value="ECO:0007669"/>
    <property type="project" value="InterPro"/>
</dbReference>
<dbReference type="InterPro" id="IPR050127">
    <property type="entry name" value="Serine_Proteases_S1"/>
</dbReference>
<gene>
    <name evidence="10" type="ORF">SBAD_LOCUS8165</name>
</gene>
<feature type="domain" description="Peptidase S1" evidence="9">
    <location>
        <begin position="1"/>
        <end position="93"/>
    </location>
</feature>
<dbReference type="GO" id="GO:0005615">
    <property type="term" value="C:extracellular space"/>
    <property type="evidence" value="ECO:0007669"/>
    <property type="project" value="TreeGrafter"/>
</dbReference>
<dbReference type="Proteomes" id="UP000270296">
    <property type="component" value="Unassembled WGS sequence"/>
</dbReference>
<dbReference type="GO" id="GO:0006508">
    <property type="term" value="P:proteolysis"/>
    <property type="evidence" value="ECO:0007669"/>
    <property type="project" value="UniProtKB-KW"/>
</dbReference>
<sequence>MLSPEASIDDQMLCAGSKTGGKGPCSVPLRICINAYGESDFQGDSGGPLVCPDEEDRWVVYGVTSWGVGCARQGKPGVFTSVYHFLPWLMNNM</sequence>
<dbReference type="InterPro" id="IPR043504">
    <property type="entry name" value="Peptidase_S1_PA_chymotrypsin"/>
</dbReference>
<accession>A0A183IX18</accession>
<evidence type="ECO:0000256" key="5">
    <source>
        <dbReference type="ARBA" id="ARBA00022801"/>
    </source>
</evidence>
<name>A0A183IX18_9BILA</name>
<dbReference type="InterPro" id="IPR009003">
    <property type="entry name" value="Peptidase_S1_PA"/>
</dbReference>
<keyword evidence="3" id="KW-0645">Protease</keyword>
<keyword evidence="5" id="KW-0378">Hydrolase</keyword>
<keyword evidence="7" id="KW-1015">Disulfide bond</keyword>
<evidence type="ECO:0000259" key="9">
    <source>
        <dbReference type="PROSITE" id="PS50240"/>
    </source>
</evidence>
<dbReference type="SUPFAM" id="SSF50494">
    <property type="entry name" value="Trypsin-like serine proteases"/>
    <property type="match status" value="1"/>
</dbReference>
<dbReference type="InterPro" id="IPR001254">
    <property type="entry name" value="Trypsin_dom"/>
</dbReference>
<evidence type="ECO:0000256" key="6">
    <source>
        <dbReference type="ARBA" id="ARBA00022825"/>
    </source>
</evidence>
<protein>
    <submittedName>
        <fullName evidence="12">Peptidase S1 domain-containing protein</fullName>
    </submittedName>
</protein>
<dbReference type="Pfam" id="PF00089">
    <property type="entry name" value="Trypsin"/>
    <property type="match status" value="1"/>
</dbReference>
<dbReference type="PANTHER" id="PTHR24264:SF54">
    <property type="entry name" value="PEPTIDASE S1 DOMAIN-CONTAINING PROTEIN"/>
    <property type="match status" value="1"/>
</dbReference>
<evidence type="ECO:0000256" key="3">
    <source>
        <dbReference type="ARBA" id="ARBA00022670"/>
    </source>
</evidence>
<dbReference type="PROSITE" id="PS50240">
    <property type="entry name" value="TRYPSIN_DOM"/>
    <property type="match status" value="1"/>
</dbReference>
<reference evidence="10 11" key="2">
    <citation type="submission" date="2018-11" db="EMBL/GenBank/DDBJ databases">
        <authorList>
            <consortium name="Pathogen Informatics"/>
        </authorList>
    </citation>
    <scope>NUCLEOTIDE SEQUENCE [LARGE SCALE GENOMIC DNA]</scope>
</reference>
<keyword evidence="11" id="KW-1185">Reference proteome</keyword>